<dbReference type="InterPro" id="IPR056186">
    <property type="entry name" value="PDZ_CPAF-rel"/>
</dbReference>
<evidence type="ECO:0000256" key="3">
    <source>
        <dbReference type="ARBA" id="ARBA00022833"/>
    </source>
</evidence>
<dbReference type="AlphaFoldDB" id="A0A8H7IUH0"/>
<dbReference type="InterPro" id="IPR052766">
    <property type="entry name" value="S41A_metabolite_peptidase"/>
</dbReference>
<dbReference type="InterPro" id="IPR029045">
    <property type="entry name" value="ClpP/crotonase-like_dom_sf"/>
</dbReference>
<comment type="caution">
    <text evidence="9">The sequence shown here is derived from an EMBL/GenBank/DDBJ whole genome shotgun (WGS) entry which is preliminary data.</text>
</comment>
<dbReference type="GO" id="GO:0006508">
    <property type="term" value="P:proteolysis"/>
    <property type="evidence" value="ECO:0007669"/>
    <property type="project" value="InterPro"/>
</dbReference>
<evidence type="ECO:0008006" key="11">
    <source>
        <dbReference type="Google" id="ProtNLM"/>
    </source>
</evidence>
<evidence type="ECO:0000313" key="10">
    <source>
        <dbReference type="Proteomes" id="UP000651452"/>
    </source>
</evidence>
<proteinExistence type="inferred from homology"/>
<dbReference type="GO" id="GO:0016846">
    <property type="term" value="F:carbon-sulfur lyase activity"/>
    <property type="evidence" value="ECO:0007669"/>
    <property type="project" value="InterPro"/>
</dbReference>
<evidence type="ECO:0000259" key="8">
    <source>
        <dbReference type="Pfam" id="PF23658"/>
    </source>
</evidence>
<protein>
    <recommendedName>
        <fullName evidence="11">Tail specific protease domain-containing protein</fullName>
    </recommendedName>
</protein>
<gene>
    <name evidence="9" type="ORF">EKO04_010742</name>
</gene>
<dbReference type="OrthoDB" id="27214at2759"/>
<evidence type="ECO:0000256" key="2">
    <source>
        <dbReference type="ARBA" id="ARBA00022723"/>
    </source>
</evidence>
<keyword evidence="2" id="KW-0479">Metal-binding</keyword>
<dbReference type="Pfam" id="PF03572">
    <property type="entry name" value="Peptidase_S41"/>
    <property type="match status" value="1"/>
</dbReference>
<dbReference type="InterPro" id="IPR011057">
    <property type="entry name" value="Mss4-like_sf"/>
</dbReference>
<keyword evidence="5" id="KW-1133">Transmembrane helix</keyword>
<evidence type="ECO:0000256" key="4">
    <source>
        <dbReference type="SAM" id="MobiDB-lite"/>
    </source>
</evidence>
<dbReference type="Pfam" id="PF04828">
    <property type="entry name" value="GFA"/>
    <property type="match status" value="1"/>
</dbReference>
<keyword evidence="10" id="KW-1185">Reference proteome</keyword>
<accession>A0A8H7IUH0</accession>
<dbReference type="SUPFAM" id="SSF52096">
    <property type="entry name" value="ClpP/crotonase"/>
    <property type="match status" value="1"/>
</dbReference>
<dbReference type="EMBL" id="RZGK01000021">
    <property type="protein sequence ID" value="KAF9691288.1"/>
    <property type="molecule type" value="Genomic_DNA"/>
</dbReference>
<keyword evidence="3" id="KW-0862">Zinc</keyword>
<feature type="transmembrane region" description="Helical" evidence="5">
    <location>
        <begin position="948"/>
        <end position="969"/>
    </location>
</feature>
<sequence>MMSHARTTINILINGKSCISSIMNMDVRLDHEIRWRNSHPSKRDDATVQYITKKIIYDEQQSKSKTNIQDGAGLASTQHVSSILLPITQHKLTFNHPRLPLHYCQRESGSSFALNAIYEPDRIRLTNGTTEAHLVRKAIPTASDPQGQIMVRCRECLSVVWSHYAAGGPLKILRVGTVDGVVDEAGRYVANGGLAPHAHIFAGDEKRKRWFGVPERSFVYERYGPREEYWPEESLERLSKFSSSMTAFGGTGEILRLEFPSVEAELAYACLKSVPIVEQAANYTVNSIKQMVEFQSTLTYLKDPPTGWPNEPVDLIAGLNDIGSKVNDGTYTNEYDFENDIAALFIKAHDGHLNFNGMVYGGAFRWRRNLNIALISASKNGSEVPQVWSIRDYNASQSGYEPSPITQIDGQDVQQFLQAEAQMNAYHDPDTRYNALFFMASAETYGLFTSPRFYPGPTTNVTYENGTTNEYNNAAVILQSDTWSSISSPEDFYQVYVTPQTTSSSGAKAKKRNPNSLPFHLENPRDHEFQGYNTIQHGSAPLNYPDPVVAHSADLVPLAGYFLNTGAGEIGVFVVGTFNTEDVEGAQEFQAVTQEFISEAQSRGVSRIVIDVRQNGGGKVLSGYDMYKQFFPSQEPQTQSRWRGSEAGRIFGESISSFDTMTALNAPVYLSPFSKAAYTDANGSEFGSWSEMYPPVQHHGDKFTSLLKYNLSDPSTTSDEILAVGITKTGYNTRSNFTSDPFRAEDIVILSDGLCASTCAIFLELMVQQSNVRTIVVGGRPTHGPMVAVGGTKGTLVTPSEFLQAMSQYVVSQFAKSRQQQLDWVNIMPNPFAIAVSDASVNFQDNIRKGKEAGGVPTQFLNDTANCRIWYEPRMYLNVSSLWEKTAEIAWGNNGALDESACVSGSVTSRELQTGGGEGNPSGTEDDAAGSSESEDAAAGLRPSGEGWTAVVVCGAVVLSSMGVGMGIVW</sequence>
<dbReference type="Gene3D" id="3.90.226.10">
    <property type="entry name" value="2-enoyl-CoA Hydratase, Chain A, domain 1"/>
    <property type="match status" value="1"/>
</dbReference>
<reference evidence="9" key="2">
    <citation type="submission" date="2020-09" db="EMBL/GenBank/DDBJ databases">
        <title>Reference genome assembly for Australian Ascochyta lentis isolate Al4.</title>
        <authorList>
            <person name="Lee R.C."/>
            <person name="Farfan-Caceres L.M."/>
            <person name="Debler J.W."/>
            <person name="Williams A.H."/>
            <person name="Henares B.M."/>
        </authorList>
    </citation>
    <scope>NUCLEOTIDE SEQUENCE</scope>
    <source>
        <strain evidence="9">Al4</strain>
    </source>
</reference>
<dbReference type="GO" id="GO:0008236">
    <property type="term" value="F:serine-type peptidase activity"/>
    <property type="evidence" value="ECO:0007669"/>
    <property type="project" value="InterPro"/>
</dbReference>
<dbReference type="PANTHER" id="PTHR37049:SF4">
    <property type="entry name" value="RHODANESE DOMAIN-CONTAINING PROTEIN"/>
    <property type="match status" value="1"/>
</dbReference>
<dbReference type="InterPro" id="IPR006913">
    <property type="entry name" value="CENP-V/GFA"/>
</dbReference>
<feature type="compositionally biased region" description="Acidic residues" evidence="4">
    <location>
        <begin position="924"/>
        <end position="936"/>
    </location>
</feature>
<name>A0A8H7IUH0_9PLEO</name>
<dbReference type="InterPro" id="IPR005151">
    <property type="entry name" value="Tail-specific_protease"/>
</dbReference>
<dbReference type="Pfam" id="PF23658">
    <property type="entry name" value="PDZ_CPAF_rel"/>
    <property type="match status" value="1"/>
</dbReference>
<dbReference type="Proteomes" id="UP000651452">
    <property type="component" value="Unassembled WGS sequence"/>
</dbReference>
<feature type="region of interest" description="Disordered" evidence="4">
    <location>
        <begin position="908"/>
        <end position="942"/>
    </location>
</feature>
<keyword evidence="5" id="KW-0472">Membrane</keyword>
<evidence type="ECO:0000256" key="5">
    <source>
        <dbReference type="SAM" id="Phobius"/>
    </source>
</evidence>
<keyword evidence="5" id="KW-0812">Transmembrane</keyword>
<evidence type="ECO:0000256" key="1">
    <source>
        <dbReference type="ARBA" id="ARBA00005495"/>
    </source>
</evidence>
<evidence type="ECO:0000259" key="6">
    <source>
        <dbReference type="Pfam" id="PF03572"/>
    </source>
</evidence>
<reference evidence="9" key="1">
    <citation type="submission" date="2018-12" db="EMBL/GenBank/DDBJ databases">
        <authorList>
            <person name="Syme R.A."/>
            <person name="Farfan-Caceres L."/>
            <person name="Lichtenzveig J."/>
        </authorList>
    </citation>
    <scope>NUCLEOTIDE SEQUENCE</scope>
    <source>
        <strain evidence="9">Al4</strain>
    </source>
</reference>
<feature type="domain" description="CPAF-like PDZ" evidence="8">
    <location>
        <begin position="366"/>
        <end position="480"/>
    </location>
</feature>
<dbReference type="PANTHER" id="PTHR37049">
    <property type="entry name" value="PEPTIDASE S41 FAMILY PROTEIN"/>
    <property type="match status" value="1"/>
</dbReference>
<organism evidence="9 10">
    <name type="scientific">Ascochyta lentis</name>
    <dbReference type="NCBI Taxonomy" id="205686"/>
    <lineage>
        <taxon>Eukaryota</taxon>
        <taxon>Fungi</taxon>
        <taxon>Dikarya</taxon>
        <taxon>Ascomycota</taxon>
        <taxon>Pezizomycotina</taxon>
        <taxon>Dothideomycetes</taxon>
        <taxon>Pleosporomycetidae</taxon>
        <taxon>Pleosporales</taxon>
        <taxon>Pleosporineae</taxon>
        <taxon>Didymellaceae</taxon>
        <taxon>Ascochyta</taxon>
    </lineage>
</organism>
<comment type="similarity">
    <text evidence="1">Belongs to the Gfa family.</text>
</comment>
<evidence type="ECO:0000259" key="7">
    <source>
        <dbReference type="Pfam" id="PF04828"/>
    </source>
</evidence>
<evidence type="ECO:0000313" key="9">
    <source>
        <dbReference type="EMBL" id="KAF9691288.1"/>
    </source>
</evidence>
<feature type="domain" description="CENP-V/GFA" evidence="7">
    <location>
        <begin position="103"/>
        <end position="202"/>
    </location>
</feature>
<dbReference type="GO" id="GO:0046872">
    <property type="term" value="F:metal ion binding"/>
    <property type="evidence" value="ECO:0007669"/>
    <property type="project" value="UniProtKB-KW"/>
</dbReference>
<feature type="domain" description="Tail specific protease" evidence="6">
    <location>
        <begin position="588"/>
        <end position="784"/>
    </location>
</feature>
<dbReference type="SUPFAM" id="SSF51316">
    <property type="entry name" value="Mss4-like"/>
    <property type="match status" value="1"/>
</dbReference>